<accession>A0A0F9LGP6</accession>
<gene>
    <name evidence="3" type="ORF">LCGC14_1511690</name>
</gene>
<dbReference type="Pfam" id="PF09992">
    <property type="entry name" value="NAGPA"/>
    <property type="match status" value="1"/>
</dbReference>
<dbReference type="InterPro" id="IPR001296">
    <property type="entry name" value="Glyco_trans_1"/>
</dbReference>
<protein>
    <recommendedName>
        <fullName evidence="4">Phosphodiester glycosidase domain-containing protein</fullName>
    </recommendedName>
</protein>
<feature type="non-terminal residue" evidence="3">
    <location>
        <position position="1"/>
    </location>
</feature>
<dbReference type="InterPro" id="IPR018711">
    <property type="entry name" value="NAGPA"/>
</dbReference>
<evidence type="ECO:0000259" key="2">
    <source>
        <dbReference type="Pfam" id="PF09992"/>
    </source>
</evidence>
<dbReference type="Gene3D" id="3.40.50.2000">
    <property type="entry name" value="Glycogen Phosphorylase B"/>
    <property type="match status" value="1"/>
</dbReference>
<dbReference type="GO" id="GO:0016757">
    <property type="term" value="F:glycosyltransferase activity"/>
    <property type="evidence" value="ECO:0007669"/>
    <property type="project" value="InterPro"/>
</dbReference>
<comment type="caution">
    <text evidence="3">The sequence shown here is derived from an EMBL/GenBank/DDBJ whole genome shotgun (WGS) entry which is preliminary data.</text>
</comment>
<feature type="domain" description="Phosphodiester glycosidase" evidence="2">
    <location>
        <begin position="1035"/>
        <end position="1179"/>
    </location>
</feature>
<feature type="domain" description="Glycosyl transferase family 1" evidence="1">
    <location>
        <begin position="257"/>
        <end position="294"/>
    </location>
</feature>
<evidence type="ECO:0000259" key="1">
    <source>
        <dbReference type="Pfam" id="PF00534"/>
    </source>
</evidence>
<name>A0A0F9LGP6_9ZZZZ</name>
<proteinExistence type="predicted"/>
<evidence type="ECO:0008006" key="4">
    <source>
        <dbReference type="Google" id="ProtNLM"/>
    </source>
</evidence>
<evidence type="ECO:0000313" key="3">
    <source>
        <dbReference type="EMBL" id="KKM63415.1"/>
    </source>
</evidence>
<dbReference type="SUPFAM" id="SSF53756">
    <property type="entry name" value="UDP-Glycosyltransferase/glycogen phosphorylase"/>
    <property type="match status" value="1"/>
</dbReference>
<dbReference type="Pfam" id="PF00534">
    <property type="entry name" value="Glycos_transf_1"/>
    <property type="match status" value="1"/>
</dbReference>
<dbReference type="PANTHER" id="PTHR40446:SF2">
    <property type="entry name" value="N-ACETYLGLUCOSAMINE-1-PHOSPHODIESTER ALPHA-N-ACETYLGLUCOSAMINIDASE"/>
    <property type="match status" value="1"/>
</dbReference>
<dbReference type="EMBL" id="LAZR01011102">
    <property type="protein sequence ID" value="KKM63415.1"/>
    <property type="molecule type" value="Genomic_DNA"/>
</dbReference>
<dbReference type="PANTHER" id="PTHR40446">
    <property type="entry name" value="N-ACETYLGLUCOSAMINE-1-PHOSPHODIESTER ALPHA-N-ACETYLGLUCOSAMINIDASE"/>
    <property type="match status" value="1"/>
</dbReference>
<dbReference type="AlphaFoldDB" id="A0A0F9LGP6"/>
<reference evidence="3" key="1">
    <citation type="journal article" date="2015" name="Nature">
        <title>Complex archaea that bridge the gap between prokaryotes and eukaryotes.</title>
        <authorList>
            <person name="Spang A."/>
            <person name="Saw J.H."/>
            <person name="Jorgensen S.L."/>
            <person name="Zaremba-Niedzwiedzka K."/>
            <person name="Martijn J."/>
            <person name="Lind A.E."/>
            <person name="van Eijk R."/>
            <person name="Schleper C."/>
            <person name="Guy L."/>
            <person name="Ettema T.J."/>
        </authorList>
    </citation>
    <scope>NUCLEOTIDE SEQUENCE</scope>
</reference>
<sequence length="1187" mass="136209">DFYWEGGHSKIEQKVKGFKLGPRDHFFKNYHLGEVFSIIEMLYPWESRSWLSLNINHRQCSKLINDEGHNPANVIQIGTAVDEKQYQFSRDKKRTNQIFKQLNNLFSHDKSHISVQPISKLLATPEFNKDDLQPFITGVNGRTKYTIDSNSIILLQPTRIITRKRIEVTFTLLYNLFKDEEFYEFFDSNDDLNILLIVSGPIATGHLDYFKEILKRYEKLIKDVDTSYRHKIFLGFLFHEFDKRTYRERFKRPIGIGDLFSIAKLIVLPSETEGRGLPIIEAAACGVPIFCRRYQPEEVYSHVIGEHLHLELRLKTIDFKDPQLNKDIVESVKQHLFSPISFEKNCKHNRYVIEKRYSFEALTDEFKHIIYKLYLQIQSNHKPMDRAKKAFRKYETHLENNKVYTKDIMNTSNRQYLAGYGQMAFMVFLKSLIDPSYFRVEEKRIRGMAMQFAEELVDSKSNLSPIPIEIKHKFYNSVVSLFDLREGEIPVRMDHSFAYRHRNKIKYPYREYTPQELTGVINILFKKHISPPAVINIMNSKTIHDDWHKNIYSLLNHAEIGINHIEDLEKKISANIPLAYFPGKQIELELELFVLEPVRLRLGLKRDEKITIRNITSRELEPIYIIPPIEPLGRSITADVLKSHICYSKNEELKLLFEHEICKIVGSKQHSVGIHFYEIGQKAAHILKKIKDANGFIITLGDHEAMMTDIVDLERFHLGIVKHILASEIMRIPIGNAYIQHVPAGLRFTLSYPTPVQDGKSFSQELQGLKYKRICSKYGENKVLNILKKDAEKNGTPLTVLLNTLGKPKEKKTVISYTSLNGLYDDGLPWSGIMAKIRFSISDKSWRFNVVTATDRPKLVTEFIKEFVNSTKLKTRVAWNGGYILNPELVGKLGIPERFIGSPLGLIISNGKVLSPPLYSKPAFLVNANGRLEIKRVNCSKGLIITNGDSKITLGSEVYNLSEPNDDPCFYDMLYQNQEIPGNGRILVRMAGNIIKDIIATHKGQDIPVLPVGLTLSFPQNKFPKSWKENTTLDIRMIGWPDYDSAIEAGPQHLDNGKVCIDMDIEGWKTLNSIRTQAARLDYLDSRGPKIAIGLDKNGDLLIITINGRIRESVGATHHDIANIMKSRGIRYAMGFDPGGSSTLVIDGKTLNISPYNHRYEEDVYSLPPEPRAVANAVLLSEINGKE</sequence>
<organism evidence="3">
    <name type="scientific">marine sediment metagenome</name>
    <dbReference type="NCBI Taxonomy" id="412755"/>
    <lineage>
        <taxon>unclassified sequences</taxon>
        <taxon>metagenomes</taxon>
        <taxon>ecological metagenomes</taxon>
    </lineage>
</organism>